<dbReference type="Proteomes" id="UP000606600">
    <property type="component" value="Unassembled WGS sequence"/>
</dbReference>
<evidence type="ECO:0000313" key="3">
    <source>
        <dbReference type="Proteomes" id="UP000606600"/>
    </source>
</evidence>
<keyword evidence="1" id="KW-1133">Transmembrane helix</keyword>
<dbReference type="RefSeq" id="WP_191190478.1">
    <property type="nucleotide sequence ID" value="NZ_JACWMY010000010.1"/>
</dbReference>
<keyword evidence="1" id="KW-0812">Transmembrane</keyword>
<keyword evidence="1" id="KW-0472">Membrane</keyword>
<evidence type="ECO:0000256" key="1">
    <source>
        <dbReference type="SAM" id="Phobius"/>
    </source>
</evidence>
<feature type="transmembrane region" description="Helical" evidence="1">
    <location>
        <begin position="7"/>
        <end position="25"/>
    </location>
</feature>
<dbReference type="EMBL" id="JACWMY010000010">
    <property type="protein sequence ID" value="MBD1365812.1"/>
    <property type="molecule type" value="Genomic_DNA"/>
</dbReference>
<keyword evidence="3" id="KW-1185">Reference proteome</keyword>
<sequence length="92" mass="10687">MKRIKPYVIASIFIIIIGLVVRGHLVEKNYEFNGLIQKITYEEPKHTPTIKVNGEYYTFVYNNRTLLDSVKVGDRAVKLQGENEIQVFSKKK</sequence>
<comment type="caution">
    <text evidence="2">The sequence shown here is derived from an EMBL/GenBank/DDBJ whole genome shotgun (WGS) entry which is preliminary data.</text>
</comment>
<gene>
    <name evidence="2" type="ORF">IDJ77_18495</name>
</gene>
<evidence type="ECO:0000313" key="2">
    <source>
        <dbReference type="EMBL" id="MBD1365812.1"/>
    </source>
</evidence>
<accession>A0ABR7WW30</accession>
<reference evidence="2 3" key="1">
    <citation type="submission" date="2020-09" db="EMBL/GenBank/DDBJ databases">
        <title>Novel species of Mucilaginibacter isolated from a glacier on the Tibetan Plateau.</title>
        <authorList>
            <person name="Liu Q."/>
            <person name="Xin Y.-H."/>
        </authorList>
    </citation>
    <scope>NUCLEOTIDE SEQUENCE [LARGE SCALE GENOMIC DNA]</scope>
    <source>
        <strain evidence="2 3">ZT4R22</strain>
    </source>
</reference>
<name>A0ABR7WW30_9SPHI</name>
<protein>
    <submittedName>
        <fullName evidence="2">Uncharacterized protein</fullName>
    </submittedName>
</protein>
<proteinExistence type="predicted"/>
<organism evidence="2 3">
    <name type="scientific">Mucilaginibacter pankratovii</name>
    <dbReference type="NCBI Taxonomy" id="2772110"/>
    <lineage>
        <taxon>Bacteria</taxon>
        <taxon>Pseudomonadati</taxon>
        <taxon>Bacteroidota</taxon>
        <taxon>Sphingobacteriia</taxon>
        <taxon>Sphingobacteriales</taxon>
        <taxon>Sphingobacteriaceae</taxon>
        <taxon>Mucilaginibacter</taxon>
    </lineage>
</organism>